<protein>
    <submittedName>
        <fullName evidence="1">Uncharacterized protein</fullName>
    </submittedName>
</protein>
<evidence type="ECO:0000313" key="1">
    <source>
        <dbReference type="EMBL" id="KAJ7202317.1"/>
    </source>
</evidence>
<comment type="caution">
    <text evidence="1">The sequence shown here is derived from an EMBL/GenBank/DDBJ whole genome shotgun (WGS) entry which is preliminary data.</text>
</comment>
<organism evidence="1 2">
    <name type="scientific">Mycena pura</name>
    <dbReference type="NCBI Taxonomy" id="153505"/>
    <lineage>
        <taxon>Eukaryota</taxon>
        <taxon>Fungi</taxon>
        <taxon>Dikarya</taxon>
        <taxon>Basidiomycota</taxon>
        <taxon>Agaricomycotina</taxon>
        <taxon>Agaricomycetes</taxon>
        <taxon>Agaricomycetidae</taxon>
        <taxon>Agaricales</taxon>
        <taxon>Marasmiineae</taxon>
        <taxon>Mycenaceae</taxon>
        <taxon>Mycena</taxon>
    </lineage>
</organism>
<gene>
    <name evidence="1" type="ORF">GGX14DRAFT_370522</name>
</gene>
<dbReference type="SUPFAM" id="SSF53098">
    <property type="entry name" value="Ribonuclease H-like"/>
    <property type="match status" value="1"/>
</dbReference>
<accession>A0AAD6Y5D2</accession>
<sequence length="270" mass="31006">FSCFSHIVNLACKAVLKAITDMDFAAPGADGFVPPLNPVDNLLVAGEGDAVVTIRTTVRVIRASSLRCQYLRRYSRLCIRKTFSSSEMLDVDTQWSSTLLMIDRAILLCEAIDKFVSDPQFRELHKYKLGDDDWKALELLKKILAVNMISTSNFLQRKHQPWALPAFEAMIKAWERQQGKYPEAIDIIQTGINRLGTYQDQVEGVPAYIFAMSKFLFPLLAHLFIEYPVINPAVKLSWFENNHPERTLWARELFINEVRLPSLYLILFEF</sequence>
<dbReference type="AlphaFoldDB" id="A0AAD6Y5D2"/>
<evidence type="ECO:0000313" key="2">
    <source>
        <dbReference type="Proteomes" id="UP001219525"/>
    </source>
</evidence>
<feature type="non-terminal residue" evidence="1">
    <location>
        <position position="1"/>
    </location>
</feature>
<dbReference type="Proteomes" id="UP001219525">
    <property type="component" value="Unassembled WGS sequence"/>
</dbReference>
<proteinExistence type="predicted"/>
<keyword evidence="2" id="KW-1185">Reference proteome</keyword>
<dbReference type="InterPro" id="IPR012337">
    <property type="entry name" value="RNaseH-like_sf"/>
</dbReference>
<dbReference type="EMBL" id="JARJCW010000055">
    <property type="protein sequence ID" value="KAJ7202317.1"/>
    <property type="molecule type" value="Genomic_DNA"/>
</dbReference>
<reference evidence="1" key="1">
    <citation type="submission" date="2023-03" db="EMBL/GenBank/DDBJ databases">
        <title>Massive genome expansion in bonnet fungi (Mycena s.s.) driven by repeated elements and novel gene families across ecological guilds.</title>
        <authorList>
            <consortium name="Lawrence Berkeley National Laboratory"/>
            <person name="Harder C.B."/>
            <person name="Miyauchi S."/>
            <person name="Viragh M."/>
            <person name="Kuo A."/>
            <person name="Thoen E."/>
            <person name="Andreopoulos B."/>
            <person name="Lu D."/>
            <person name="Skrede I."/>
            <person name="Drula E."/>
            <person name="Henrissat B."/>
            <person name="Morin E."/>
            <person name="Kohler A."/>
            <person name="Barry K."/>
            <person name="LaButti K."/>
            <person name="Morin E."/>
            <person name="Salamov A."/>
            <person name="Lipzen A."/>
            <person name="Mereny Z."/>
            <person name="Hegedus B."/>
            <person name="Baldrian P."/>
            <person name="Stursova M."/>
            <person name="Weitz H."/>
            <person name="Taylor A."/>
            <person name="Grigoriev I.V."/>
            <person name="Nagy L.G."/>
            <person name="Martin F."/>
            <person name="Kauserud H."/>
        </authorList>
    </citation>
    <scope>NUCLEOTIDE SEQUENCE</scope>
    <source>
        <strain evidence="1">9144</strain>
    </source>
</reference>
<name>A0AAD6Y5D2_9AGAR</name>